<comment type="catalytic activity">
    <reaction evidence="1">
        <text>1-aminocyclopropane-1-carboxylate + H2O = 2-oxobutanoate + NH4(+)</text>
        <dbReference type="Rhea" id="RHEA:16933"/>
        <dbReference type="ChEBI" id="CHEBI:15377"/>
        <dbReference type="ChEBI" id="CHEBI:16763"/>
        <dbReference type="ChEBI" id="CHEBI:28938"/>
        <dbReference type="ChEBI" id="CHEBI:58360"/>
        <dbReference type="EC" id="3.5.99.7"/>
    </reaction>
</comment>
<dbReference type="NCBIfam" id="TIGR01274">
    <property type="entry name" value="ACC_deam"/>
    <property type="match status" value="1"/>
</dbReference>
<dbReference type="InterPro" id="IPR007219">
    <property type="entry name" value="XnlR_reg_dom"/>
</dbReference>
<dbReference type="PANTHER" id="PTHR43780:SF2">
    <property type="entry name" value="1-AMINOCYCLOPROPANE-1-CARBOXYLATE DEAMINASE-RELATED"/>
    <property type="match status" value="1"/>
</dbReference>
<dbReference type="CDD" id="cd06449">
    <property type="entry name" value="ACCD"/>
    <property type="match status" value="1"/>
</dbReference>
<evidence type="ECO:0000256" key="1">
    <source>
        <dbReference type="ARBA" id="ARBA00001132"/>
    </source>
</evidence>
<evidence type="ECO:0000256" key="3">
    <source>
        <dbReference type="ARBA" id="ARBA00008639"/>
    </source>
</evidence>
<keyword evidence="5" id="KW-0663">Pyridoxal phosphate</keyword>
<comment type="caution">
    <text evidence="9">The sequence shown here is derived from an EMBL/GenBank/DDBJ whole genome shotgun (WGS) entry which is preliminary data.</text>
</comment>
<feature type="compositionally biased region" description="Polar residues" evidence="7">
    <location>
        <begin position="454"/>
        <end position="464"/>
    </location>
</feature>
<dbReference type="Proteomes" id="UP001465668">
    <property type="component" value="Unassembled WGS sequence"/>
</dbReference>
<keyword evidence="10" id="KW-1185">Reference proteome</keyword>
<dbReference type="CDD" id="cd12148">
    <property type="entry name" value="fungal_TF_MHR"/>
    <property type="match status" value="1"/>
</dbReference>
<dbReference type="InterPro" id="IPR027278">
    <property type="entry name" value="ACCD_DCysDesulf"/>
</dbReference>
<comment type="similarity">
    <text evidence="3">Belongs to the ACC deaminase/D-cysteine desulfhydrase family.</text>
</comment>
<feature type="region of interest" description="Disordered" evidence="7">
    <location>
        <begin position="415"/>
        <end position="470"/>
    </location>
</feature>
<dbReference type="Gene3D" id="3.40.50.1100">
    <property type="match status" value="2"/>
</dbReference>
<evidence type="ECO:0000256" key="2">
    <source>
        <dbReference type="ARBA" id="ARBA00001933"/>
    </source>
</evidence>
<comment type="cofactor">
    <cofactor evidence="2">
        <name>pyridoxal 5'-phosphate</name>
        <dbReference type="ChEBI" id="CHEBI:597326"/>
    </cofactor>
</comment>
<feature type="domain" description="Xylanolytic transcriptional activator regulatory" evidence="8">
    <location>
        <begin position="697"/>
        <end position="771"/>
    </location>
</feature>
<evidence type="ECO:0000256" key="6">
    <source>
        <dbReference type="ARBA" id="ARBA00023242"/>
    </source>
</evidence>
<dbReference type="EMBL" id="JARVKM010000023">
    <property type="protein sequence ID" value="KAK9777106.1"/>
    <property type="molecule type" value="Genomic_DNA"/>
</dbReference>
<keyword evidence="4" id="KW-0378">Hydrolase</keyword>
<gene>
    <name evidence="9" type="ORF">SCAR479_06174</name>
</gene>
<evidence type="ECO:0000256" key="7">
    <source>
        <dbReference type="SAM" id="MobiDB-lite"/>
    </source>
</evidence>
<evidence type="ECO:0000313" key="9">
    <source>
        <dbReference type="EMBL" id="KAK9777106.1"/>
    </source>
</evidence>
<proteinExistence type="inferred from homology"/>
<evidence type="ECO:0000256" key="5">
    <source>
        <dbReference type="ARBA" id="ARBA00022898"/>
    </source>
</evidence>
<keyword evidence="6" id="KW-0539">Nucleus</keyword>
<evidence type="ECO:0000259" key="8">
    <source>
        <dbReference type="SMART" id="SM00906"/>
    </source>
</evidence>
<dbReference type="InterPro" id="IPR036052">
    <property type="entry name" value="TrpB-like_PALP_sf"/>
</dbReference>
<accession>A0ABR2XTH4</accession>
<protein>
    <submittedName>
        <fullName evidence="9">Zn(2)-C6 fungal-type domain-containing protein</fullName>
    </submittedName>
</protein>
<dbReference type="PANTHER" id="PTHR43780">
    <property type="entry name" value="1-AMINOCYCLOPROPANE-1-CARBOXYLATE DEAMINASE-RELATED"/>
    <property type="match status" value="1"/>
</dbReference>
<dbReference type="InterPro" id="IPR005965">
    <property type="entry name" value="ACP_carboxylate_deaminase"/>
</dbReference>
<sequence>MGSLTPSQSLVKGDTLSLPEPFASIPREQFLFGPSPIQSLPRISKALGGKVAIFAKREDCNSGLAYGGNKTRKLEYFVPAALAEGCDTLISIGGVQSNHTRQVSAVAAKVGLKAAVVQERWVDWEDPVYEKAGNIQLSRLMNADTRLDPSPFGINHKPTLKKLQEELIAAGRKPYYIPAGASDHPLGGLGFARWAFEVEQQEGESGIFFDVIIVCAVTGSTMAGMVAGFKLLEKRGSRPRKVIGIDASAKVEQTAAQVLRIAKATGVRIGLEEGDITEHDIILDSRYHAGVYGIPDQQTKDAIKFGAETEAFITDPVYEGKSLAGMMDMLLRGYRSALRRDGSGADSRCGALSTWLNCLADDVIDDFKMATMYRISRFQPWIPQRTFKQHYLVDSMGVWRPAIRAERVRRAGGAECVYSGPEPRPRSSRPPRRVPNAASIPSSESLEDDGEESPQSTEWSNWPAPSNPGHGRGYLGATSFGAVFEEARNSLSLLSSPDVDQSRAESERDESHVSFREITPPLREMCLCVLRCLADHLGEPDEPSNAPPCDHSGWADVAVDRIIKSLQEIFSQATNQTDEGLKSIAVRISRNTTRPLRDDVPTPEDWLSQFCGENLRWESIGLLWAHIERMTDILHSIHCRRFDWLASRYPPNTARICLDYCITLSRSFSEQNILLLDLARRKATLETTVYGEARVPSYVSFGMAVAMMTFLGLHVTQQDPSYTPTLCSENRRRLFAQIFVSDKLVVSFTGRPPLVSRRFCSTPLPLDFRDEDLASDPLTLKRAFQSLDANGWNTDGGLYPTTVIRARVLIAYIRDELVEIALSHNVAVSLDQLRFIKARQLDTYAQFPIGVVYRPEELTDPNHDMRNVYIKILVHLEHLKNIFFAERLLHLHGDVDDGDIIVTSFTILSRVLIFWTHREKFSHPSIRRNFEWLVLVYGAPAAGILCLELLQPSFPRFHPKEASVSRSSIIQQLSLLVGLLDWVNPSAPNRDLCVDSKTVIQRVLDHHLNFGMDVTSAPMDWGLVSIPDFNFELMDTFGWARSSTQ</sequence>
<dbReference type="InterPro" id="IPR001926">
    <property type="entry name" value="TrpB-like_PALP"/>
</dbReference>
<reference evidence="9 10" key="1">
    <citation type="submission" date="2024-02" db="EMBL/GenBank/DDBJ databases">
        <title>First draft genome assembly of two strains of Seiridium cardinale.</title>
        <authorList>
            <person name="Emiliani G."/>
            <person name="Scali E."/>
        </authorList>
    </citation>
    <scope>NUCLEOTIDE SEQUENCE [LARGE SCALE GENOMIC DNA]</scope>
    <source>
        <strain evidence="9 10">BM-138-000479</strain>
    </source>
</reference>
<dbReference type="SMART" id="SM00906">
    <property type="entry name" value="Fungal_trans"/>
    <property type="match status" value="1"/>
</dbReference>
<dbReference type="Pfam" id="PF00291">
    <property type="entry name" value="PALP"/>
    <property type="match status" value="1"/>
</dbReference>
<evidence type="ECO:0000313" key="10">
    <source>
        <dbReference type="Proteomes" id="UP001465668"/>
    </source>
</evidence>
<dbReference type="Pfam" id="PF04082">
    <property type="entry name" value="Fungal_trans"/>
    <property type="match status" value="1"/>
</dbReference>
<dbReference type="SUPFAM" id="SSF53686">
    <property type="entry name" value="Tryptophan synthase beta subunit-like PLP-dependent enzymes"/>
    <property type="match status" value="1"/>
</dbReference>
<organism evidence="9 10">
    <name type="scientific">Seiridium cardinale</name>
    <dbReference type="NCBI Taxonomy" id="138064"/>
    <lineage>
        <taxon>Eukaryota</taxon>
        <taxon>Fungi</taxon>
        <taxon>Dikarya</taxon>
        <taxon>Ascomycota</taxon>
        <taxon>Pezizomycotina</taxon>
        <taxon>Sordariomycetes</taxon>
        <taxon>Xylariomycetidae</taxon>
        <taxon>Amphisphaeriales</taxon>
        <taxon>Sporocadaceae</taxon>
        <taxon>Seiridium</taxon>
    </lineage>
</organism>
<evidence type="ECO:0000256" key="4">
    <source>
        <dbReference type="ARBA" id="ARBA00022801"/>
    </source>
</evidence>
<name>A0ABR2XTH4_9PEZI</name>